<evidence type="ECO:0000313" key="2">
    <source>
        <dbReference type="Proteomes" id="UP000410492"/>
    </source>
</evidence>
<evidence type="ECO:0000313" key="1">
    <source>
        <dbReference type="EMBL" id="VEN57452.1"/>
    </source>
</evidence>
<protein>
    <submittedName>
        <fullName evidence="1">Uncharacterized protein</fullName>
    </submittedName>
</protein>
<accession>A0A653DB73</accession>
<dbReference type="OrthoDB" id="6700442at2759"/>
<dbReference type="Proteomes" id="UP000410492">
    <property type="component" value="Unassembled WGS sequence"/>
</dbReference>
<dbReference type="AlphaFoldDB" id="A0A653DB73"/>
<gene>
    <name evidence="1" type="ORF">CALMAC_LOCUS16077</name>
</gene>
<dbReference type="EMBL" id="CAACVG010011165">
    <property type="protein sequence ID" value="VEN57452.1"/>
    <property type="molecule type" value="Genomic_DNA"/>
</dbReference>
<keyword evidence="2" id="KW-1185">Reference proteome</keyword>
<organism evidence="1 2">
    <name type="scientific">Callosobruchus maculatus</name>
    <name type="common">Southern cowpea weevil</name>
    <name type="synonym">Pulse bruchid</name>
    <dbReference type="NCBI Taxonomy" id="64391"/>
    <lineage>
        <taxon>Eukaryota</taxon>
        <taxon>Metazoa</taxon>
        <taxon>Ecdysozoa</taxon>
        <taxon>Arthropoda</taxon>
        <taxon>Hexapoda</taxon>
        <taxon>Insecta</taxon>
        <taxon>Pterygota</taxon>
        <taxon>Neoptera</taxon>
        <taxon>Endopterygota</taxon>
        <taxon>Coleoptera</taxon>
        <taxon>Polyphaga</taxon>
        <taxon>Cucujiformia</taxon>
        <taxon>Chrysomeloidea</taxon>
        <taxon>Chrysomelidae</taxon>
        <taxon>Bruchinae</taxon>
        <taxon>Bruchini</taxon>
        <taxon>Callosobruchus</taxon>
    </lineage>
</organism>
<proteinExistence type="predicted"/>
<reference evidence="1 2" key="1">
    <citation type="submission" date="2019-01" db="EMBL/GenBank/DDBJ databases">
        <authorList>
            <person name="Sayadi A."/>
        </authorList>
    </citation>
    <scope>NUCLEOTIDE SEQUENCE [LARGE SCALE GENOMIC DNA]</scope>
</reference>
<name>A0A653DB73_CALMS</name>
<sequence length="187" mass="21875">MKSKHEIPNKHDFMKTHSHNFILNERNGGILQEDVEEEPLNRHIDYRHRQNNASNESLVSQIFLIMDEKNRSHKDSVTTGLSIISNSYTDLSGFAPKKYVTECYLKPKTGPYWFSESVTLVTHSTKRRYNEKIYFMNRLHPCKWSERMTTKTKSQPSNVVSECEIYIEGVEPREHTISLQSVPVNEN</sequence>